<feature type="compositionally biased region" description="Low complexity" evidence="1">
    <location>
        <begin position="1140"/>
        <end position="1153"/>
    </location>
</feature>
<feature type="compositionally biased region" description="Basic and acidic residues" evidence="1">
    <location>
        <begin position="564"/>
        <end position="573"/>
    </location>
</feature>
<feature type="compositionally biased region" description="Basic residues" evidence="1">
    <location>
        <begin position="1778"/>
        <end position="1787"/>
    </location>
</feature>
<dbReference type="VEuPathDB" id="CryptoDB:Cvel_23398"/>
<feature type="compositionally biased region" description="Low complexity" evidence="1">
    <location>
        <begin position="957"/>
        <end position="973"/>
    </location>
</feature>
<feature type="compositionally biased region" description="Low complexity" evidence="1">
    <location>
        <begin position="511"/>
        <end position="525"/>
    </location>
</feature>
<gene>
    <name evidence="3" type="ORF">Cvel_23398</name>
</gene>
<feature type="region of interest" description="Disordered" evidence="1">
    <location>
        <begin position="432"/>
        <end position="465"/>
    </location>
</feature>
<feature type="compositionally biased region" description="Low complexity" evidence="1">
    <location>
        <begin position="271"/>
        <end position="283"/>
    </location>
</feature>
<proteinExistence type="predicted"/>
<feature type="compositionally biased region" description="Polar residues" evidence="1">
    <location>
        <begin position="1237"/>
        <end position="1252"/>
    </location>
</feature>
<feature type="compositionally biased region" description="Acidic residues" evidence="1">
    <location>
        <begin position="918"/>
        <end position="946"/>
    </location>
</feature>
<feature type="compositionally biased region" description="Basic and acidic residues" evidence="1">
    <location>
        <begin position="350"/>
        <end position="375"/>
    </location>
</feature>
<feature type="compositionally biased region" description="Low complexity" evidence="1">
    <location>
        <begin position="1213"/>
        <end position="1233"/>
    </location>
</feature>
<feature type="compositionally biased region" description="Basic and acidic residues" evidence="1">
    <location>
        <begin position="229"/>
        <end position="269"/>
    </location>
</feature>
<feature type="compositionally biased region" description="Basic and acidic residues" evidence="1">
    <location>
        <begin position="977"/>
        <end position="994"/>
    </location>
</feature>
<feature type="compositionally biased region" description="Basic and acidic residues" evidence="1">
    <location>
        <begin position="1192"/>
        <end position="1205"/>
    </location>
</feature>
<dbReference type="SMART" id="SM01065">
    <property type="entry name" value="CBM_2"/>
    <property type="match status" value="1"/>
</dbReference>
<dbReference type="PROSITE" id="PS51166">
    <property type="entry name" value="CBM20"/>
    <property type="match status" value="1"/>
</dbReference>
<feature type="compositionally biased region" description="Gly residues" evidence="1">
    <location>
        <begin position="1421"/>
        <end position="1437"/>
    </location>
</feature>
<sequence length="1787" mass="197088">MILSFCSGPPPPSVEHIRLTLRCVCFEADRDGSEEVRAVGNVPQMGQWCVARGLRFKRETVEGGNGNGNPNLWISSELFVKPETLVEFRLVLVGRESEKENGRPGPNVPIVYWEPTNRSRHFPVPETGSCESAYFLLGCSWGELNLAGAWLGPSSCLAEMKARLEWWWKGRKILEAREKLRGGVGGEETEETGANSESPLVSSKWDLLEKQLDKYKQTAKEQILQMVKSREERAREREEKREKERERIREAVKKARQEAAQKEEEEKKGMKSSSSSSSCQKSLKTLDRDREKNSEIAKEEVSSIKKMNTQTCQEEDQLKKKINDGVPLTEIFDEINRRRKEVVKEWMRMEREKKEDTEARIEEVKEETCGDREKTCPPSSSKEQTDTQGGDGSVEGRKKEGCVEDNVEDECLVPMRDDLIPLHFSVLKELPSTCSTNCPPSSSSPSSFSNVPGSSEEKTEVESLKSSLQYLNNMNRGMQTEFLRLQSLAALGKLKESGSLQAAAAAAAGGTSASSFASSSSSSSSCDKRENETSSASSSSSSSSCDKRENETSSASASSSASVTKEKEKGGEKTEEEEQEEALSDSPKSSAGFLSRVVGKFGLSFGGWRKEETKKKEEEIKEGQKEKEKEKSLPDEKETCPPASLEEKKKETVEEETAANPLPPQKTPTDDDAPPLPDSTEQLLKALEEKRKEGIERAYEFGRMIGRNALSPNDPAVRSIFEAAGLTLPVSLSAEQPEPDSCAKKSGQSRAPPEKQKPKPRMPPDIPLNAVDMPPELAALLGNAVSHQPPADGKKEGRGRGEKEEKEEGKKEGRGRGEKEEKEEERGEGDRREALHSIGSRLAKSDDPGIMSEEEEVAPPPVPVGGTLVHVFSPRPRGANGQRAVEETTEEKAADCSEKREGERKGWIDSDEWHDVYGGEEEPEDDDSDGTLELEQTSDEEEENLQEDTGIGGQQTGAASSSSSSRGLSALLSFQKADGKREKEKSTDRERGKETPPQSFPHVSLPLLGTREQKDKKEVGKETGTDTETESASPSLSSPKRKDGDGGDKEGFTHPQKKNTVPTRFYFFPNQPIDSPPLNASPPRFPCGHNKNDNPYQKDYPDLPVARQPALQKSWEGGWIKAHPSQSQPRGNGRLPQAPPSSSQVQVPDSSLLPPSPLDGRGEDFEKSRKAWEGMWEFKDCQSRQARRRLEKQRAKQREKEEKNQKGAGRPKAAGGQSHAHSSSSSSVRTAAAPQCNAMTPSGQQGGSNTQSACSSSGCHHQRCECRHRKCGAVMKGRYEIAEVNDGGMNIRYNEVVFLDRGGRVVNADETFTRGKGSKGLNFEPATRSISDHVREKSIENFLTGSPRDLDEFYVDLAEECGWKGHENTRVQLRYNNKEHGGLLVDVDLDGPYPSAVGPSPPSSSAAASDSTMKAHTETETGGGENELGAKSGGLGEGAASASSCHNTLSGRLCAEGRGEEGKKTGEGLLVLHSKDPSDSGEKTRVIEAPSTDTPPCIDPPYGSAYHLPFAIPQKHRCFVFPEDQKELRRLLPDETIDVFKSQANRTSLDQWRKEWPWSDLNCLQDLIRLFLRHVIATPGMAAPGLYCWFVDTHREGSDKWLRRGKLTLSADMRSIEINFRTPVYGYSWQEDPVPSPESLMPSYFLRRELFDLSGCYGEGVVPTQLAKGEVSWWDQKDEEGVTRYDKALGWKFAGEGFVRRLVMFVPDERERLCLLTVIRFLTVTAGGLKDISTLRDSKSVTLLDVLMPVSMGSRKTVNKSSEAGKGGGAGTSQQAQAKKKKPNKKN</sequence>
<feature type="compositionally biased region" description="Low complexity" evidence="1">
    <location>
        <begin position="1394"/>
        <end position="1411"/>
    </location>
</feature>
<feature type="region of interest" description="Disordered" evidence="1">
    <location>
        <begin position="511"/>
        <end position="593"/>
    </location>
</feature>
<feature type="compositionally biased region" description="Basic and acidic residues" evidence="1">
    <location>
        <begin position="1011"/>
        <end position="1024"/>
    </location>
</feature>
<dbReference type="InterPro" id="IPR002044">
    <property type="entry name" value="CBM20"/>
</dbReference>
<feature type="compositionally biased region" description="Polar residues" evidence="1">
    <location>
        <begin position="377"/>
        <end position="388"/>
    </location>
</feature>
<feature type="compositionally biased region" description="Acidic residues" evidence="1">
    <location>
        <begin position="574"/>
        <end position="583"/>
    </location>
</feature>
<feature type="compositionally biased region" description="Basic and acidic residues" evidence="1">
    <location>
        <begin position="884"/>
        <end position="917"/>
    </location>
</feature>
<dbReference type="EMBL" id="CDMZ01001554">
    <property type="protein sequence ID" value="CEM34317.1"/>
    <property type="molecule type" value="Genomic_DNA"/>
</dbReference>
<dbReference type="InterPro" id="IPR013783">
    <property type="entry name" value="Ig-like_fold"/>
</dbReference>
<feature type="region of interest" description="Disordered" evidence="1">
    <location>
        <begin position="1472"/>
        <end position="1496"/>
    </location>
</feature>
<reference evidence="3" key="1">
    <citation type="submission" date="2014-11" db="EMBL/GenBank/DDBJ databases">
        <authorList>
            <person name="Otto D Thomas"/>
            <person name="Naeem Raeece"/>
        </authorList>
    </citation>
    <scope>NUCLEOTIDE SEQUENCE</scope>
</reference>
<feature type="region of interest" description="Disordered" evidence="1">
    <location>
        <begin position="731"/>
        <end position="1167"/>
    </location>
</feature>
<feature type="region of interest" description="Disordered" evidence="1">
    <location>
        <begin position="606"/>
        <end position="689"/>
    </location>
</feature>
<feature type="compositionally biased region" description="Basic and acidic residues" evidence="1">
    <location>
        <begin position="284"/>
        <end position="303"/>
    </location>
</feature>
<feature type="compositionally biased region" description="Basic and acidic residues" evidence="1">
    <location>
        <begin position="1040"/>
        <end position="1052"/>
    </location>
</feature>
<feature type="region of interest" description="Disordered" evidence="1">
    <location>
        <begin position="229"/>
        <end position="318"/>
    </location>
</feature>
<protein>
    <recommendedName>
        <fullName evidence="2">CBM20 domain-containing protein</fullName>
    </recommendedName>
</protein>
<evidence type="ECO:0000259" key="2">
    <source>
        <dbReference type="PROSITE" id="PS51166"/>
    </source>
</evidence>
<dbReference type="Gene3D" id="2.60.40.10">
    <property type="entry name" value="Immunoglobulins"/>
    <property type="match status" value="1"/>
</dbReference>
<organism evidence="3">
    <name type="scientific">Chromera velia CCMP2878</name>
    <dbReference type="NCBI Taxonomy" id="1169474"/>
    <lineage>
        <taxon>Eukaryota</taxon>
        <taxon>Sar</taxon>
        <taxon>Alveolata</taxon>
        <taxon>Colpodellida</taxon>
        <taxon>Chromeraceae</taxon>
        <taxon>Chromera</taxon>
    </lineage>
</organism>
<feature type="region of interest" description="Disordered" evidence="1">
    <location>
        <begin position="1754"/>
        <end position="1787"/>
    </location>
</feature>
<name>A0A0G4GU92_9ALVE</name>
<feature type="region of interest" description="Disordered" evidence="1">
    <location>
        <begin position="1392"/>
        <end position="1442"/>
    </location>
</feature>
<dbReference type="InterPro" id="IPR013784">
    <property type="entry name" value="Carb-bd-like_fold"/>
</dbReference>
<feature type="compositionally biased region" description="Low complexity" evidence="1">
    <location>
        <begin position="432"/>
        <end position="454"/>
    </location>
</feature>
<dbReference type="SUPFAM" id="SSF49452">
    <property type="entry name" value="Starch-binding domain-like"/>
    <property type="match status" value="1"/>
</dbReference>
<feature type="region of interest" description="Disordered" evidence="1">
    <location>
        <begin position="350"/>
        <end position="402"/>
    </location>
</feature>
<feature type="compositionally biased region" description="Basic and acidic residues" evidence="1">
    <location>
        <begin position="608"/>
        <end position="652"/>
    </location>
</feature>
<feature type="region of interest" description="Disordered" evidence="1">
    <location>
        <begin position="1187"/>
        <end position="1252"/>
    </location>
</feature>
<feature type="compositionally biased region" description="Low complexity" evidence="1">
    <location>
        <begin position="534"/>
        <end position="544"/>
    </location>
</feature>
<dbReference type="GO" id="GO:2001070">
    <property type="term" value="F:starch binding"/>
    <property type="evidence" value="ECO:0007669"/>
    <property type="project" value="InterPro"/>
</dbReference>
<accession>A0A0G4GU92</accession>
<feature type="compositionally biased region" description="Basic and acidic residues" evidence="1">
    <location>
        <begin position="1473"/>
        <end position="1486"/>
    </location>
</feature>
<feature type="domain" description="CBM20" evidence="2">
    <location>
        <begin position="9"/>
        <end position="143"/>
    </location>
</feature>
<evidence type="ECO:0000313" key="3">
    <source>
        <dbReference type="EMBL" id="CEM34317.1"/>
    </source>
</evidence>
<feature type="compositionally biased region" description="Low complexity" evidence="1">
    <location>
        <begin position="553"/>
        <end position="562"/>
    </location>
</feature>
<feature type="compositionally biased region" description="Basic and acidic residues" evidence="1">
    <location>
        <begin position="792"/>
        <end position="835"/>
    </location>
</feature>
<evidence type="ECO:0000256" key="1">
    <source>
        <dbReference type="SAM" id="MobiDB-lite"/>
    </source>
</evidence>